<dbReference type="EMBL" id="BNGU01000004">
    <property type="protein sequence ID" value="GHM59190.1"/>
    <property type="molecule type" value="Genomic_DNA"/>
</dbReference>
<proteinExistence type="predicted"/>
<name>A0A8J3HUA8_9RICK</name>
<comment type="caution">
    <text evidence="1">The sequence shown here is derived from an EMBL/GenBank/DDBJ whole genome shotgun (WGS) entry which is preliminary data.</text>
</comment>
<protein>
    <submittedName>
        <fullName evidence="1">Uncharacterized protein</fullName>
    </submittedName>
</protein>
<gene>
    <name evidence="1" type="ORF">sL5_01830</name>
</gene>
<keyword evidence="2" id="KW-1185">Reference proteome</keyword>
<organism evidence="1 2">
    <name type="scientific">Candidatus Mesenet longicola</name>
    <dbReference type="NCBI Taxonomy" id="1892558"/>
    <lineage>
        <taxon>Bacteria</taxon>
        <taxon>Pseudomonadati</taxon>
        <taxon>Pseudomonadota</taxon>
        <taxon>Alphaproteobacteria</taxon>
        <taxon>Rickettsiales</taxon>
        <taxon>Anaplasmataceae</taxon>
        <taxon>Candidatus Mesenet</taxon>
    </lineage>
</organism>
<evidence type="ECO:0000313" key="1">
    <source>
        <dbReference type="EMBL" id="GHM59190.1"/>
    </source>
</evidence>
<reference evidence="1 2" key="1">
    <citation type="journal article" date="2021" name="Microb. Ecol.">
        <title>Candidatus Mesenet longicola: Novel Endosymbionts of Brontispa longissima that Induce Cytoplasmic Incompatibility.</title>
        <authorList>
            <person name="Takano S."/>
            <person name="Gotoh Y."/>
            <person name="Hayashi T."/>
        </authorList>
    </citation>
    <scope>NUCLEOTIDE SEQUENCE [LARGE SCALE GENOMIC DNA]</scope>
    <source>
        <strain evidence="1">L5</strain>
    </source>
</reference>
<accession>A0A8J3HUA8</accession>
<dbReference type="Proteomes" id="UP000637906">
    <property type="component" value="Unassembled WGS sequence"/>
</dbReference>
<evidence type="ECO:0000313" key="2">
    <source>
        <dbReference type="Proteomes" id="UP000637906"/>
    </source>
</evidence>
<dbReference type="AlphaFoldDB" id="A0A8J3HUA8"/>
<sequence length="68" mass="7911">MNYGEAITKIEEKCNAILNYEKVMKELTKYTTNYNQEFASITTQLAESLDYQKIVNQVKDETIANIKK</sequence>